<dbReference type="InterPro" id="IPR035965">
    <property type="entry name" value="PAS-like_dom_sf"/>
</dbReference>
<evidence type="ECO:0000256" key="4">
    <source>
        <dbReference type="ARBA" id="ARBA00022777"/>
    </source>
</evidence>
<dbReference type="RefSeq" id="WP_244715809.1">
    <property type="nucleotide sequence ID" value="NZ_CP095049.1"/>
</dbReference>
<dbReference type="Gene3D" id="3.30.565.10">
    <property type="entry name" value="Histidine kinase-like ATPase, C-terminal domain"/>
    <property type="match status" value="1"/>
</dbReference>
<dbReference type="SMART" id="SM00086">
    <property type="entry name" value="PAC"/>
    <property type="match status" value="3"/>
</dbReference>
<dbReference type="InterPro" id="IPR003594">
    <property type="entry name" value="HATPase_dom"/>
</dbReference>
<evidence type="ECO:0000256" key="1">
    <source>
        <dbReference type="ARBA" id="ARBA00000085"/>
    </source>
</evidence>
<evidence type="ECO:0000256" key="5">
    <source>
        <dbReference type="ARBA" id="ARBA00023012"/>
    </source>
</evidence>
<dbReference type="InterPro" id="IPR005467">
    <property type="entry name" value="His_kinase_dom"/>
</dbReference>
<dbReference type="Pfam" id="PF13426">
    <property type="entry name" value="PAS_9"/>
    <property type="match status" value="2"/>
</dbReference>
<reference evidence="9 10" key="1">
    <citation type="submission" date="2022-04" db="EMBL/GenBank/DDBJ databases">
        <title>Hymenobacter sp. isolated from the air.</title>
        <authorList>
            <person name="Won M."/>
            <person name="Lee C.-M."/>
            <person name="Woen H.-Y."/>
            <person name="Kwon S.-W."/>
        </authorList>
    </citation>
    <scope>NUCLEOTIDE SEQUENCE [LARGE SCALE GENOMIC DNA]</scope>
    <source>
        <strain evidence="10">5116 S-27</strain>
    </source>
</reference>
<dbReference type="NCBIfam" id="TIGR00229">
    <property type="entry name" value="sensory_box"/>
    <property type="match status" value="3"/>
</dbReference>
<comment type="catalytic activity">
    <reaction evidence="1">
        <text>ATP + protein L-histidine = ADP + protein N-phospho-L-histidine.</text>
        <dbReference type="EC" id="2.7.13.3"/>
    </reaction>
</comment>
<sequence>MNTPHSQSAASVHAALQELRERAEKRKSLVTQSLSEGLPADVQRLVQDLQVHQLELEVQYEELLLAQAELETMRAQYVDLYDFAPVGYFSLDPLGVITQLNLKGSQQLSSVRQRLIGRRFTWFVDPEYRAAFQQFLVRVQASEQRQTLELILRREDGTVFYALLEGLAVAREPEAQPTHCRVVVIDITRQHEAKKALEASEARFRRLFEHSSDAVVLLQDNYYLDCNAAAMHLLAALDREEVVGHHITDFFPERQPDGTPSLQLINTVVKEAMRQGSAKMELLMQRITGEEVWVEAVITLFALQNKAPLLHVAWRDVTAARAARAELLRQKEFSESLLDNSVDGILAFDQELRITAWNRVQEAFSGRSEAQVLGQGVLELFPEYAGGEQEEGMRQVLQGRRMMRQDMPFHSSQGYFESYFVPLASPEGRISGALVHIRDVTERVRLAEEATALKLRQQQEVLAAILTTQEEERKRIAEALHNGVGQLLYAAKLNLENRSGTTQNRAAALSLIDEGIKATRSISHELTPGILEDFGLKIALEELTKRIPKQQLHVHLHLDGLEQPRPRLYDVAAYRIVQELLTNIIKHAQAHEAYLYVVHEDGNLHITAEDDGIGFTQLAADTGKQAKGIGLAGIRNRLDLLGGTIFVDSRPGKGSIITIEIRVK</sequence>
<dbReference type="CDD" id="cd00130">
    <property type="entry name" value="PAS"/>
    <property type="match status" value="1"/>
</dbReference>
<gene>
    <name evidence="9" type="ORF">MUN80_20455</name>
</gene>
<evidence type="ECO:0000313" key="10">
    <source>
        <dbReference type="Proteomes" id="UP000831785"/>
    </source>
</evidence>
<dbReference type="InterPro" id="IPR036890">
    <property type="entry name" value="HATPase_C_sf"/>
</dbReference>
<dbReference type="CDD" id="cd16917">
    <property type="entry name" value="HATPase_UhpB-NarQ-NarX-like"/>
    <property type="match status" value="1"/>
</dbReference>
<feature type="domain" description="Histidine kinase" evidence="6">
    <location>
        <begin position="475"/>
        <end position="664"/>
    </location>
</feature>
<dbReference type="InterPro" id="IPR000014">
    <property type="entry name" value="PAS"/>
</dbReference>
<feature type="domain" description="PAS" evidence="7">
    <location>
        <begin position="330"/>
        <end position="400"/>
    </location>
</feature>
<dbReference type="SUPFAM" id="SSF55785">
    <property type="entry name" value="PYP-like sensor domain (PAS domain)"/>
    <property type="match status" value="3"/>
</dbReference>
<dbReference type="InterPro" id="IPR050482">
    <property type="entry name" value="Sensor_HK_TwoCompSys"/>
</dbReference>
<dbReference type="SUPFAM" id="SSF55874">
    <property type="entry name" value="ATPase domain of HSP90 chaperone/DNA topoisomerase II/histidine kinase"/>
    <property type="match status" value="1"/>
</dbReference>
<dbReference type="EMBL" id="CP095049">
    <property type="protein sequence ID" value="UOQ52120.1"/>
    <property type="molecule type" value="Genomic_DNA"/>
</dbReference>
<dbReference type="InterPro" id="IPR000700">
    <property type="entry name" value="PAS-assoc_C"/>
</dbReference>
<evidence type="ECO:0000259" key="6">
    <source>
        <dbReference type="PROSITE" id="PS50109"/>
    </source>
</evidence>
<protein>
    <recommendedName>
        <fullName evidence="2">histidine kinase</fullName>
        <ecNumber evidence="2">2.7.13.3</ecNumber>
    </recommendedName>
</protein>
<feature type="domain" description="PAC" evidence="8">
    <location>
        <begin position="146"/>
        <end position="199"/>
    </location>
</feature>
<dbReference type="SMART" id="SM00091">
    <property type="entry name" value="PAS"/>
    <property type="match status" value="3"/>
</dbReference>
<dbReference type="InterPro" id="IPR013656">
    <property type="entry name" value="PAS_4"/>
</dbReference>
<evidence type="ECO:0000256" key="2">
    <source>
        <dbReference type="ARBA" id="ARBA00012438"/>
    </source>
</evidence>
<dbReference type="EC" id="2.7.13.3" evidence="2"/>
<evidence type="ECO:0000256" key="3">
    <source>
        <dbReference type="ARBA" id="ARBA00022679"/>
    </source>
</evidence>
<keyword evidence="5" id="KW-0902">Two-component regulatory system</keyword>
<dbReference type="SMART" id="SM00387">
    <property type="entry name" value="HATPase_c"/>
    <property type="match status" value="1"/>
</dbReference>
<evidence type="ECO:0000259" key="7">
    <source>
        <dbReference type="PROSITE" id="PS50112"/>
    </source>
</evidence>
<evidence type="ECO:0000259" key="8">
    <source>
        <dbReference type="PROSITE" id="PS50113"/>
    </source>
</evidence>
<dbReference type="PANTHER" id="PTHR24421:SF10">
    <property type="entry name" value="NITRATE_NITRITE SENSOR PROTEIN NARQ"/>
    <property type="match status" value="1"/>
</dbReference>
<dbReference type="Pfam" id="PF02518">
    <property type="entry name" value="HATPase_c"/>
    <property type="match status" value="1"/>
</dbReference>
<dbReference type="Proteomes" id="UP000831785">
    <property type="component" value="Chromosome"/>
</dbReference>
<dbReference type="Pfam" id="PF08448">
    <property type="entry name" value="PAS_4"/>
    <property type="match status" value="1"/>
</dbReference>
<keyword evidence="4" id="KW-0418">Kinase</keyword>
<proteinExistence type="predicted"/>
<dbReference type="PANTHER" id="PTHR24421">
    <property type="entry name" value="NITRATE/NITRITE SENSOR PROTEIN NARX-RELATED"/>
    <property type="match status" value="1"/>
</dbReference>
<dbReference type="PROSITE" id="PS50112">
    <property type="entry name" value="PAS"/>
    <property type="match status" value="1"/>
</dbReference>
<accession>A0ABY4F631</accession>
<keyword evidence="3" id="KW-0808">Transferase</keyword>
<dbReference type="InterPro" id="IPR001610">
    <property type="entry name" value="PAC"/>
</dbReference>
<name>A0ABY4F631_9BACT</name>
<dbReference type="Gene3D" id="3.30.450.20">
    <property type="entry name" value="PAS domain"/>
    <property type="match status" value="3"/>
</dbReference>
<evidence type="ECO:0000313" key="9">
    <source>
        <dbReference type="EMBL" id="UOQ52120.1"/>
    </source>
</evidence>
<dbReference type="PROSITE" id="PS50113">
    <property type="entry name" value="PAC"/>
    <property type="match status" value="1"/>
</dbReference>
<keyword evidence="10" id="KW-1185">Reference proteome</keyword>
<dbReference type="Gene3D" id="1.20.5.1930">
    <property type="match status" value="1"/>
</dbReference>
<dbReference type="PROSITE" id="PS50109">
    <property type="entry name" value="HIS_KIN"/>
    <property type="match status" value="1"/>
</dbReference>
<organism evidence="9 10">
    <name type="scientific">Hymenobacter cellulosivorans</name>
    <dbReference type="NCBI Taxonomy" id="2932249"/>
    <lineage>
        <taxon>Bacteria</taxon>
        <taxon>Pseudomonadati</taxon>
        <taxon>Bacteroidota</taxon>
        <taxon>Cytophagia</taxon>
        <taxon>Cytophagales</taxon>
        <taxon>Hymenobacteraceae</taxon>
        <taxon>Hymenobacter</taxon>
    </lineage>
</organism>